<feature type="domain" description="CCHC-type" evidence="3">
    <location>
        <begin position="41"/>
        <end position="58"/>
    </location>
</feature>
<dbReference type="GO" id="GO:0003676">
    <property type="term" value="F:nucleic acid binding"/>
    <property type="evidence" value="ECO:0007669"/>
    <property type="project" value="InterPro"/>
</dbReference>
<name>A0A6G0M929_9STRA</name>
<gene>
    <name evidence="4" type="ORF">PF004_g31445</name>
</gene>
<reference evidence="4 5" key="1">
    <citation type="submission" date="2018-09" db="EMBL/GenBank/DDBJ databases">
        <title>Genomic investigation of the strawberry pathogen Phytophthora fragariae indicates pathogenicity is determined by transcriptional variation in three key races.</title>
        <authorList>
            <person name="Adams T.M."/>
            <person name="Armitage A.D."/>
            <person name="Sobczyk M.K."/>
            <person name="Bates H.J."/>
            <person name="Dunwell J.M."/>
            <person name="Nellist C.F."/>
            <person name="Harrison R.J."/>
        </authorList>
    </citation>
    <scope>NUCLEOTIDE SEQUENCE [LARGE SCALE GENOMIC DNA]</scope>
    <source>
        <strain evidence="4 5">BC-23</strain>
    </source>
</reference>
<feature type="region of interest" description="Disordered" evidence="2">
    <location>
        <begin position="309"/>
        <end position="328"/>
    </location>
</feature>
<dbReference type="InterPro" id="IPR001878">
    <property type="entry name" value="Znf_CCHC"/>
</dbReference>
<keyword evidence="1" id="KW-0863">Zinc-finger</keyword>
<feature type="region of interest" description="Disordered" evidence="2">
    <location>
        <begin position="1"/>
        <end position="32"/>
    </location>
</feature>
<accession>A0A6G0M929</accession>
<dbReference type="PROSITE" id="PS50158">
    <property type="entry name" value="ZF_CCHC"/>
    <property type="match status" value="1"/>
</dbReference>
<dbReference type="EMBL" id="QXGC01007841">
    <property type="protein sequence ID" value="KAE9159689.1"/>
    <property type="molecule type" value="Genomic_DNA"/>
</dbReference>
<dbReference type="Gene3D" id="4.10.60.10">
    <property type="entry name" value="Zinc finger, CCHC-type"/>
    <property type="match status" value="1"/>
</dbReference>
<evidence type="ECO:0000313" key="5">
    <source>
        <dbReference type="Proteomes" id="UP000476176"/>
    </source>
</evidence>
<dbReference type="Pfam" id="PF00098">
    <property type="entry name" value="zf-CCHC"/>
    <property type="match status" value="1"/>
</dbReference>
<dbReference type="Proteomes" id="UP000476176">
    <property type="component" value="Unassembled WGS sequence"/>
</dbReference>
<sequence>MELVSSELKRRRPEGSGQDKGKAEKAYAAVEAKPTGGTIERKCFACKKPGHLVADCPENPNRGEKVGTSEPPKKKQNTGKHTTKDDVTTMDDVMRTDARHHVDKRHMQVVSGPVGTVVLTMVTEDVKTTVVMVIRGVNLLVKDHHLLNTAVSHADTGTEVQSPRITASHVGLVTVLHPQFVTNASTVIRLRDMMIVDTIHSIMPARHRSTAMLGRHSSMETNKAHPSGLVINVDHHPDGATRRHVDQETSLRREDVDAHHREAALVHVNALTIRKAVAVLMSVVGVRTTVVVSTHPVAETHTAVRISLKAEAGSHPSPVMNRESVGTS</sequence>
<keyword evidence="1" id="KW-0862">Zinc</keyword>
<feature type="compositionally biased region" description="Basic and acidic residues" evidence="2">
    <location>
        <begin position="13"/>
        <end position="25"/>
    </location>
</feature>
<proteinExistence type="predicted"/>
<organism evidence="4 5">
    <name type="scientific">Phytophthora fragariae</name>
    <dbReference type="NCBI Taxonomy" id="53985"/>
    <lineage>
        <taxon>Eukaryota</taxon>
        <taxon>Sar</taxon>
        <taxon>Stramenopiles</taxon>
        <taxon>Oomycota</taxon>
        <taxon>Peronosporomycetes</taxon>
        <taxon>Peronosporales</taxon>
        <taxon>Peronosporaceae</taxon>
        <taxon>Phytophthora</taxon>
    </lineage>
</organism>
<evidence type="ECO:0000256" key="2">
    <source>
        <dbReference type="SAM" id="MobiDB-lite"/>
    </source>
</evidence>
<evidence type="ECO:0000256" key="1">
    <source>
        <dbReference type="PROSITE-ProRule" id="PRU00047"/>
    </source>
</evidence>
<evidence type="ECO:0000313" key="4">
    <source>
        <dbReference type="EMBL" id="KAE9159689.1"/>
    </source>
</evidence>
<dbReference type="InterPro" id="IPR036875">
    <property type="entry name" value="Znf_CCHC_sf"/>
</dbReference>
<dbReference type="SMART" id="SM00343">
    <property type="entry name" value="ZnF_C2HC"/>
    <property type="match status" value="1"/>
</dbReference>
<dbReference type="AlphaFoldDB" id="A0A6G0M929"/>
<dbReference type="GO" id="GO:0008270">
    <property type="term" value="F:zinc ion binding"/>
    <property type="evidence" value="ECO:0007669"/>
    <property type="project" value="UniProtKB-KW"/>
</dbReference>
<keyword evidence="1" id="KW-0479">Metal-binding</keyword>
<evidence type="ECO:0000259" key="3">
    <source>
        <dbReference type="PROSITE" id="PS50158"/>
    </source>
</evidence>
<comment type="caution">
    <text evidence="4">The sequence shown here is derived from an EMBL/GenBank/DDBJ whole genome shotgun (WGS) entry which is preliminary data.</text>
</comment>
<feature type="compositionally biased region" description="Basic and acidic residues" evidence="2">
    <location>
        <begin position="61"/>
        <end position="73"/>
    </location>
</feature>
<feature type="region of interest" description="Disordered" evidence="2">
    <location>
        <begin position="50"/>
        <end position="85"/>
    </location>
</feature>
<dbReference type="SUPFAM" id="SSF57756">
    <property type="entry name" value="Retrovirus zinc finger-like domains"/>
    <property type="match status" value="1"/>
</dbReference>
<protein>
    <recommendedName>
        <fullName evidence="3">CCHC-type domain-containing protein</fullName>
    </recommendedName>
</protein>